<protein>
    <submittedName>
        <fullName evidence="2">Uncharacterized protein</fullName>
    </submittedName>
</protein>
<feature type="region of interest" description="Disordered" evidence="1">
    <location>
        <begin position="414"/>
        <end position="437"/>
    </location>
</feature>
<evidence type="ECO:0000313" key="3">
    <source>
        <dbReference type="Proteomes" id="UP000314294"/>
    </source>
</evidence>
<name>A0A4Z2EH41_9TELE</name>
<proteinExistence type="predicted"/>
<reference evidence="2 3" key="1">
    <citation type="submission" date="2019-03" db="EMBL/GenBank/DDBJ databases">
        <title>First draft genome of Liparis tanakae, snailfish: a comprehensive survey of snailfish specific genes.</title>
        <authorList>
            <person name="Kim W."/>
            <person name="Song I."/>
            <person name="Jeong J.-H."/>
            <person name="Kim D."/>
            <person name="Kim S."/>
            <person name="Ryu S."/>
            <person name="Song J.Y."/>
            <person name="Lee S.K."/>
        </authorList>
    </citation>
    <scope>NUCLEOTIDE SEQUENCE [LARGE SCALE GENOMIC DNA]</scope>
    <source>
        <tissue evidence="2">Muscle</tissue>
    </source>
</reference>
<dbReference type="OrthoDB" id="10589439at2759"/>
<dbReference type="AlphaFoldDB" id="A0A4Z2EH41"/>
<dbReference type="EMBL" id="SRLO01007300">
    <property type="protein sequence ID" value="TNN28103.1"/>
    <property type="molecule type" value="Genomic_DNA"/>
</dbReference>
<keyword evidence="3" id="KW-1185">Reference proteome</keyword>
<sequence length="437" mass="46811">MKLGEAPSPAEVDVAYLAAEYALVAQSLVGAVPAAAGALRHALQAVSVLDGRVGVPLARRPLHAPRPLVVSDQLLRQAHPEVALGELLAVEARRRRAPPALPQDDVGVDDAQVDVEPQEVAPPLLARPAHLVALPQLVAQVDALHVLLVQKQGQRSRHAEGHAPRRGGGGAVHAAVALALLPVRVRRLPTRTDAHDPRGGVGGEAGDHLDVPCHGGHQVAALTLVELALRQLAHVAGAQHLGVALAPRLGRPAGVQPVPQQPLEERHRGEEAVHEEVVVLALQAAHQGGHDPVAQGGRHLVLAGLADPERESHSIHTVRPLLRGLEGMYWVGEKRPFMTMADLSMVRQRLGVYASHMVFSTTSRRCLILKRASYPRSPRTGSVSRSHSWRYWKSAEVQSESESSSKLKKLLCSSSSKSEKSISESFEAVSEQLVEVE</sequence>
<accession>A0A4Z2EH41</accession>
<dbReference type="Proteomes" id="UP000314294">
    <property type="component" value="Unassembled WGS sequence"/>
</dbReference>
<gene>
    <name evidence="2" type="ORF">EYF80_061748</name>
</gene>
<comment type="caution">
    <text evidence="2">The sequence shown here is derived from an EMBL/GenBank/DDBJ whole genome shotgun (WGS) entry which is preliminary data.</text>
</comment>
<evidence type="ECO:0000313" key="2">
    <source>
        <dbReference type="EMBL" id="TNN28103.1"/>
    </source>
</evidence>
<evidence type="ECO:0000256" key="1">
    <source>
        <dbReference type="SAM" id="MobiDB-lite"/>
    </source>
</evidence>
<organism evidence="2 3">
    <name type="scientific">Liparis tanakae</name>
    <name type="common">Tanaka's snailfish</name>
    <dbReference type="NCBI Taxonomy" id="230148"/>
    <lineage>
        <taxon>Eukaryota</taxon>
        <taxon>Metazoa</taxon>
        <taxon>Chordata</taxon>
        <taxon>Craniata</taxon>
        <taxon>Vertebrata</taxon>
        <taxon>Euteleostomi</taxon>
        <taxon>Actinopterygii</taxon>
        <taxon>Neopterygii</taxon>
        <taxon>Teleostei</taxon>
        <taxon>Neoteleostei</taxon>
        <taxon>Acanthomorphata</taxon>
        <taxon>Eupercaria</taxon>
        <taxon>Perciformes</taxon>
        <taxon>Cottioidei</taxon>
        <taxon>Cottales</taxon>
        <taxon>Liparidae</taxon>
        <taxon>Liparis</taxon>
    </lineage>
</organism>